<reference evidence="1 2" key="1">
    <citation type="submission" date="2024-02" db="EMBL/GenBank/DDBJ databases">
        <authorList>
            <person name="Chen Y."/>
            <person name="Shah S."/>
            <person name="Dougan E. K."/>
            <person name="Thang M."/>
            <person name="Chan C."/>
        </authorList>
    </citation>
    <scope>NUCLEOTIDE SEQUENCE [LARGE SCALE GENOMIC DNA]</scope>
</reference>
<accession>A0ABP0PEN5</accession>
<proteinExistence type="predicted"/>
<dbReference type="EMBL" id="CAXAMN010022951">
    <property type="protein sequence ID" value="CAK9073972.1"/>
    <property type="molecule type" value="Genomic_DNA"/>
</dbReference>
<evidence type="ECO:0000313" key="2">
    <source>
        <dbReference type="Proteomes" id="UP001642484"/>
    </source>
</evidence>
<sequence>MTKRLGEMSGKNNSRDWWRMMKDGPAIEQMLIPTKYTDLDDGVDKYKMESWPVMDPHSIAHFLFEFAGLKIPTGSLREYWEFNSEHGEHWAQGVPSDTVPLGVYGDGARVNTKFGSINLIGIYFNIPLWKPQSVRASRFLVAVLPEEKCWRHHTLNTILRRVTWSLNSLMDGFHPRNEPFGEDLPKHLAQLAGKQFKYKCMLTEIRGDWQWHKRTFRFWQCSWNGKKVCYWCRALSQSNDPSDLYWSFENNNWDASHFTKGEFLEERMPPAGICPYIGLRNFHPSLIRWCLMHVVHLGILFVCNGSGLNLLLRCGYFGSDGVSVAIKLARAFEMFKAWTSANKIECSQPPFTERMIFKKNSDILFTAKAYNGRVVLHWLSHEVYVASTSPGFVACDHRFPVIAAALLRMTRFLSGLEQAGRYLRLGNLCVCGGLGSYAATILSIVVYCCHEMVHQCQRPKGLEFIRFDPEVLYTYSIMHSHDRKPLGLTKNLGPFLMMAASS</sequence>
<organism evidence="1 2">
    <name type="scientific">Durusdinium trenchii</name>
    <dbReference type="NCBI Taxonomy" id="1381693"/>
    <lineage>
        <taxon>Eukaryota</taxon>
        <taxon>Sar</taxon>
        <taxon>Alveolata</taxon>
        <taxon>Dinophyceae</taxon>
        <taxon>Suessiales</taxon>
        <taxon>Symbiodiniaceae</taxon>
        <taxon>Durusdinium</taxon>
    </lineage>
</organism>
<protein>
    <submittedName>
        <fullName evidence="1">Uncharacterized protein</fullName>
    </submittedName>
</protein>
<keyword evidence="2" id="KW-1185">Reference proteome</keyword>
<comment type="caution">
    <text evidence="1">The sequence shown here is derived from an EMBL/GenBank/DDBJ whole genome shotgun (WGS) entry which is preliminary data.</text>
</comment>
<gene>
    <name evidence="1" type="ORF">CCMP2556_LOCUS36455</name>
</gene>
<name>A0ABP0PEN5_9DINO</name>
<evidence type="ECO:0000313" key="1">
    <source>
        <dbReference type="EMBL" id="CAK9073972.1"/>
    </source>
</evidence>
<dbReference type="Proteomes" id="UP001642484">
    <property type="component" value="Unassembled WGS sequence"/>
</dbReference>